<sequence>MKPSIVAKLEALHERHEEVQALLGDAQTIADQERFRALSREYAQLSDVSRCFTDWQQVQEDIETAQMMLDDPEMREMAQDELREAKEKSEQLEQQLQVLLLPKDPDDERNAFLEVRAGTGGDEAALFAGDLFRMYSRYAEARRWRVEIMSASEGEPWWL</sequence>
<organism evidence="3 4">
    <name type="scientific">Escherichia coli</name>
    <dbReference type="NCBI Taxonomy" id="562"/>
    <lineage>
        <taxon>Bacteria</taxon>
        <taxon>Pseudomonadati</taxon>
        <taxon>Pseudomonadota</taxon>
        <taxon>Gammaproteobacteria</taxon>
        <taxon>Enterobacterales</taxon>
        <taxon>Enterobacteriaceae</taxon>
        <taxon>Escherichia</taxon>
    </lineage>
</organism>
<accession>A0A484WQQ5</accession>
<dbReference type="Pfam" id="PF03462">
    <property type="entry name" value="PCRF"/>
    <property type="match status" value="1"/>
</dbReference>
<dbReference type="Proteomes" id="UP000372890">
    <property type="component" value="Unassembled WGS sequence"/>
</dbReference>
<dbReference type="Gene3D" id="3.30.70.1660">
    <property type="match status" value="1"/>
</dbReference>
<dbReference type="AlphaFoldDB" id="A0A484WQQ5"/>
<dbReference type="PANTHER" id="PTHR43804:SF7">
    <property type="entry name" value="LD18447P"/>
    <property type="match status" value="1"/>
</dbReference>
<reference evidence="3 4" key="1">
    <citation type="submission" date="2019-03" db="EMBL/GenBank/DDBJ databases">
        <authorList>
            <consortium name="Pathogen Informatics"/>
        </authorList>
    </citation>
    <scope>NUCLEOTIDE SEQUENCE [LARGE SCALE GENOMIC DNA]</scope>
    <source>
        <strain evidence="3 4">NCTC9001</strain>
    </source>
</reference>
<dbReference type="SMART" id="SM00937">
    <property type="entry name" value="PCRF"/>
    <property type="match status" value="1"/>
</dbReference>
<dbReference type="InterPro" id="IPR050057">
    <property type="entry name" value="Prokaryotic/Mito_RF"/>
</dbReference>
<dbReference type="Gene3D" id="6.10.140.1950">
    <property type="match status" value="1"/>
</dbReference>
<dbReference type="InterPro" id="IPR045853">
    <property type="entry name" value="Pep_chain_release_fac_I_sf"/>
</dbReference>
<evidence type="ECO:0000256" key="1">
    <source>
        <dbReference type="ARBA" id="ARBA00022481"/>
    </source>
</evidence>
<proteinExistence type="predicted"/>
<dbReference type="GO" id="GO:0006415">
    <property type="term" value="P:translational termination"/>
    <property type="evidence" value="ECO:0007669"/>
    <property type="project" value="InterPro"/>
</dbReference>
<feature type="domain" description="Peptide chain release factor" evidence="2">
    <location>
        <begin position="63"/>
        <end position="156"/>
    </location>
</feature>
<evidence type="ECO:0000313" key="3">
    <source>
        <dbReference type="EMBL" id="VFS13037.1"/>
    </source>
</evidence>
<keyword evidence="1" id="KW-0488">Methylation</keyword>
<dbReference type="SUPFAM" id="SSF75620">
    <property type="entry name" value="Release factor"/>
    <property type="match status" value="1"/>
</dbReference>
<evidence type="ECO:0000259" key="2">
    <source>
        <dbReference type="SMART" id="SM00937"/>
    </source>
</evidence>
<dbReference type="EMBL" id="CAADIS010000003">
    <property type="protein sequence ID" value="VFS13037.1"/>
    <property type="molecule type" value="Genomic_DNA"/>
</dbReference>
<gene>
    <name evidence="3" type="primary">prfA_2</name>
    <name evidence="3" type="ORF">NCTC9001_00788</name>
</gene>
<name>A0A484WQQ5_ECOLX</name>
<evidence type="ECO:0000313" key="4">
    <source>
        <dbReference type="Proteomes" id="UP000372890"/>
    </source>
</evidence>
<dbReference type="PANTHER" id="PTHR43804">
    <property type="entry name" value="LD18447P"/>
    <property type="match status" value="1"/>
</dbReference>
<protein>
    <submittedName>
        <fullName evidence="3">Peptide chain release factor 1</fullName>
    </submittedName>
</protein>
<dbReference type="InterPro" id="IPR005139">
    <property type="entry name" value="PCRF"/>
</dbReference>